<dbReference type="GO" id="GO:0098552">
    <property type="term" value="C:side of membrane"/>
    <property type="evidence" value="ECO:0007669"/>
    <property type="project" value="UniProtKB-KW"/>
</dbReference>
<gene>
    <name evidence="13" type="ORF">VFPPC_08529</name>
</gene>
<dbReference type="STRING" id="1380566.A0A179FNY4"/>
<dbReference type="InterPro" id="IPR008427">
    <property type="entry name" value="Extracellular_membr_CFEM_dom"/>
</dbReference>
<dbReference type="OrthoDB" id="3559948at2759"/>
<dbReference type="GO" id="GO:0005576">
    <property type="term" value="C:extracellular region"/>
    <property type="evidence" value="ECO:0007669"/>
    <property type="project" value="UniProtKB-SubCell"/>
</dbReference>
<dbReference type="PROSITE" id="PS52012">
    <property type="entry name" value="CFEM"/>
    <property type="match status" value="1"/>
</dbReference>
<proteinExistence type="inferred from homology"/>
<keyword evidence="8" id="KW-0449">Lipoprotein</keyword>
<dbReference type="AlphaFoldDB" id="A0A179FNY4"/>
<feature type="compositionally biased region" description="Low complexity" evidence="10">
    <location>
        <begin position="141"/>
        <end position="158"/>
    </location>
</feature>
<evidence type="ECO:0000256" key="8">
    <source>
        <dbReference type="ARBA" id="ARBA00023288"/>
    </source>
</evidence>
<feature type="compositionally biased region" description="Low complexity" evidence="10">
    <location>
        <begin position="92"/>
        <end position="123"/>
    </location>
</feature>
<dbReference type="KEGG" id="pchm:VFPPC_08529"/>
<keyword evidence="6 11" id="KW-0732">Signal</keyword>
<protein>
    <recommendedName>
        <fullName evidence="12">CFEM domain-containing protein</fullName>
    </recommendedName>
</protein>
<comment type="subcellular location">
    <subcellularLocation>
        <location evidence="1">Membrane</location>
        <topology evidence="1">Lipid-anchor</topology>
        <topology evidence="1">GPI-anchor</topology>
    </subcellularLocation>
    <subcellularLocation>
        <location evidence="2">Secreted</location>
    </subcellularLocation>
</comment>
<evidence type="ECO:0000313" key="13">
    <source>
        <dbReference type="EMBL" id="OAQ67067.1"/>
    </source>
</evidence>
<evidence type="ECO:0000313" key="14">
    <source>
        <dbReference type="Proteomes" id="UP000078397"/>
    </source>
</evidence>
<keyword evidence="5" id="KW-0336">GPI-anchor</keyword>
<evidence type="ECO:0000256" key="9">
    <source>
        <dbReference type="PROSITE-ProRule" id="PRU01356"/>
    </source>
</evidence>
<evidence type="ECO:0000256" key="4">
    <source>
        <dbReference type="ARBA" id="ARBA00022525"/>
    </source>
</evidence>
<feature type="signal peptide" evidence="11">
    <location>
        <begin position="1"/>
        <end position="16"/>
    </location>
</feature>
<comment type="caution">
    <text evidence="13">The sequence shown here is derived from an EMBL/GenBank/DDBJ whole genome shotgun (WGS) entry which is preliminary data.</text>
</comment>
<keyword evidence="4" id="KW-0964">Secreted</keyword>
<sequence>MKATFFTLAVAGLAAAQNLDGVAPCVRSCIEKALGDAGCKGSTQEIAVCACKPETQAKLLAPVTTCATTNKCDTADLIKAQSIAAEQCKKLSTGTGSGSATGSSTGSGSATGSTTGAGSTTASMPTLTTGTGGVPTNSMNQTTSGGATGTTKAPTTSQGGSGTTTGSGSNPSSTGAAAGGPVVGALAAVLAAAFAL</sequence>
<evidence type="ECO:0000256" key="6">
    <source>
        <dbReference type="ARBA" id="ARBA00022729"/>
    </source>
</evidence>
<reference evidence="13 14" key="1">
    <citation type="journal article" date="2016" name="PLoS Pathog.">
        <title>Biosynthesis of antibiotic leucinostatins in bio-control fungus Purpureocillium lilacinum and their inhibition on phytophthora revealed by genome mining.</title>
        <authorList>
            <person name="Wang G."/>
            <person name="Liu Z."/>
            <person name="Lin R."/>
            <person name="Li E."/>
            <person name="Mao Z."/>
            <person name="Ling J."/>
            <person name="Yang Y."/>
            <person name="Yin W.B."/>
            <person name="Xie B."/>
        </authorList>
    </citation>
    <scope>NUCLEOTIDE SEQUENCE [LARGE SCALE GENOMIC DNA]</scope>
    <source>
        <strain evidence="13">170</strain>
    </source>
</reference>
<dbReference type="Proteomes" id="UP000078397">
    <property type="component" value="Unassembled WGS sequence"/>
</dbReference>
<evidence type="ECO:0000259" key="12">
    <source>
        <dbReference type="PROSITE" id="PS52012"/>
    </source>
</evidence>
<dbReference type="RefSeq" id="XP_018144154.1">
    <property type="nucleotide sequence ID" value="XM_018287219.1"/>
</dbReference>
<keyword evidence="5" id="KW-0325">Glycoprotein</keyword>
<feature type="chain" id="PRO_5008101862" description="CFEM domain-containing protein" evidence="11">
    <location>
        <begin position="17"/>
        <end position="196"/>
    </location>
</feature>
<name>A0A179FNY4_METCM</name>
<evidence type="ECO:0000256" key="3">
    <source>
        <dbReference type="ARBA" id="ARBA00010031"/>
    </source>
</evidence>
<feature type="compositionally biased region" description="Low complexity" evidence="10">
    <location>
        <begin position="166"/>
        <end position="176"/>
    </location>
</feature>
<dbReference type="GeneID" id="28851213"/>
<organism evidence="13 14">
    <name type="scientific">Pochonia chlamydosporia 170</name>
    <dbReference type="NCBI Taxonomy" id="1380566"/>
    <lineage>
        <taxon>Eukaryota</taxon>
        <taxon>Fungi</taxon>
        <taxon>Dikarya</taxon>
        <taxon>Ascomycota</taxon>
        <taxon>Pezizomycotina</taxon>
        <taxon>Sordariomycetes</taxon>
        <taxon>Hypocreomycetidae</taxon>
        <taxon>Hypocreales</taxon>
        <taxon>Clavicipitaceae</taxon>
        <taxon>Pochonia</taxon>
    </lineage>
</organism>
<evidence type="ECO:0000256" key="11">
    <source>
        <dbReference type="SAM" id="SignalP"/>
    </source>
</evidence>
<comment type="similarity">
    <text evidence="3">Belongs to the RBT5 family.</text>
</comment>
<feature type="region of interest" description="Disordered" evidence="10">
    <location>
        <begin position="92"/>
        <end position="176"/>
    </location>
</feature>
<keyword evidence="5" id="KW-0472">Membrane</keyword>
<comment type="caution">
    <text evidence="9">Lacks conserved residue(s) required for the propagation of feature annotation.</text>
</comment>
<keyword evidence="14" id="KW-1185">Reference proteome</keyword>
<keyword evidence="7" id="KW-1015">Disulfide bond</keyword>
<evidence type="ECO:0000256" key="1">
    <source>
        <dbReference type="ARBA" id="ARBA00004589"/>
    </source>
</evidence>
<evidence type="ECO:0000256" key="10">
    <source>
        <dbReference type="SAM" id="MobiDB-lite"/>
    </source>
</evidence>
<dbReference type="EMBL" id="LSBJ02000004">
    <property type="protein sequence ID" value="OAQ67067.1"/>
    <property type="molecule type" value="Genomic_DNA"/>
</dbReference>
<accession>A0A179FNY4</accession>
<evidence type="ECO:0000256" key="5">
    <source>
        <dbReference type="ARBA" id="ARBA00022622"/>
    </source>
</evidence>
<evidence type="ECO:0000256" key="7">
    <source>
        <dbReference type="ARBA" id="ARBA00023157"/>
    </source>
</evidence>
<evidence type="ECO:0000256" key="2">
    <source>
        <dbReference type="ARBA" id="ARBA00004613"/>
    </source>
</evidence>
<feature type="domain" description="CFEM" evidence="12">
    <location>
        <begin position="1"/>
        <end position="115"/>
    </location>
</feature>